<keyword evidence="8" id="KW-0648">Protein biosynthesis</keyword>
<keyword evidence="5" id="KW-0436">Ligase</keyword>
<dbReference type="PANTHER" id="PTHR22594">
    <property type="entry name" value="ASPARTYL/LYSYL-TRNA SYNTHETASE"/>
    <property type="match status" value="1"/>
</dbReference>
<dbReference type="InterPro" id="IPR004364">
    <property type="entry name" value="Aa-tRNA-synt_II"/>
</dbReference>
<dbReference type="Gene3D" id="3.30.1910.20">
    <property type="entry name" value="asparaginyl-tRNA synthetase, N-terminal domain"/>
    <property type="match status" value="1"/>
</dbReference>
<dbReference type="HOGENOM" id="CLU_004553_2_10_1"/>
<evidence type="ECO:0000256" key="5">
    <source>
        <dbReference type="ARBA" id="ARBA00022598"/>
    </source>
</evidence>
<name>C4JEC4_UNCRE</name>
<dbReference type="InterPro" id="IPR012340">
    <property type="entry name" value="NA-bd_OB-fold"/>
</dbReference>
<keyword evidence="6" id="KW-0547">Nucleotide-binding</keyword>
<evidence type="ECO:0000256" key="4">
    <source>
        <dbReference type="ARBA" id="ARBA00022490"/>
    </source>
</evidence>
<dbReference type="FunFam" id="3.30.930.10:FF:000040">
    <property type="entry name" value="Asparagine--tRNA ligase, cytoplasmic"/>
    <property type="match status" value="1"/>
</dbReference>
<evidence type="ECO:0000313" key="15">
    <source>
        <dbReference type="Proteomes" id="UP000002058"/>
    </source>
</evidence>
<dbReference type="InterPro" id="IPR004522">
    <property type="entry name" value="Asn-tRNA-ligase"/>
</dbReference>
<dbReference type="PRINTS" id="PR01042">
    <property type="entry name" value="TRNASYNTHASP"/>
</dbReference>
<dbReference type="CDD" id="cd04323">
    <property type="entry name" value="AsnRS_cyto_like_N"/>
    <property type="match status" value="1"/>
</dbReference>
<organism evidence="14 15">
    <name type="scientific">Uncinocarpus reesii (strain UAMH 1704)</name>
    <dbReference type="NCBI Taxonomy" id="336963"/>
    <lineage>
        <taxon>Eukaryota</taxon>
        <taxon>Fungi</taxon>
        <taxon>Dikarya</taxon>
        <taxon>Ascomycota</taxon>
        <taxon>Pezizomycotina</taxon>
        <taxon>Eurotiomycetes</taxon>
        <taxon>Eurotiomycetidae</taxon>
        <taxon>Onygenales</taxon>
        <taxon>Onygenaceae</taxon>
        <taxon>Uncinocarpus</taxon>
    </lineage>
</organism>
<dbReference type="RefSeq" id="XP_002541226.1">
    <property type="nucleotide sequence ID" value="XM_002541180.1"/>
</dbReference>
<evidence type="ECO:0000256" key="1">
    <source>
        <dbReference type="ARBA" id="ARBA00004496"/>
    </source>
</evidence>
<dbReference type="GO" id="GO:0005737">
    <property type="term" value="C:cytoplasm"/>
    <property type="evidence" value="ECO:0007669"/>
    <property type="project" value="UniProtKB-SubCell"/>
</dbReference>
<evidence type="ECO:0000256" key="2">
    <source>
        <dbReference type="ARBA" id="ARBA00008226"/>
    </source>
</evidence>
<dbReference type="FunCoup" id="C4JEC4">
    <property type="interactions" value="808"/>
</dbReference>
<sequence>MTVNDGDDFSLSTAACHPLASPISPSCYNSAAVITLGKIRYHPAGVQAQVHIHSLHPETFTNSLSRPLWAGLGRLAGHNANESRSTALFLDLPLCHGPLLLEENHPRLHEYEPQMSCLSILCSSQRKDAACSLAVPISALESRDDIGLNVHGWDLETLIPIMAPIYIDEDVGRDDEAAAGTDLSPYKTLVYAMLQYPPSTENIQYLTRKSETGPVSEDGDPSVRLEWKPATKSAMKKATSLYEARKRKAAKEHEVVLRQKEEAEKRRLVLEEAKKVVIKEDESLPKAVKVRLDEKDPAKVTAGDGETKGTRVRVLGRIHHLRVQKDIIFVTLYDGYGLLQCVFTGNLIKSYDAMTLTLETSLAIHGEMRAVPPKQHAPDNRELHADFFQVIGKAAGDKEAISTRVAPDADPQTLYDNRHLVLRGETASSVMKVRAAVLRAFRAVFEKSRMLEVTPPAMVQTQVEGGATLFSFDYYGEPAYLTQSSQLYLETCLPSLGDVFCVCPSFRAEKSLTRRHLSEYTHIEAELDFITFTDLLDHIEAIVCQVIDLVLADPQTAAAIKALNPSFTPPSRPFKRMKYAEAIEWLREHNIPNEDGTPHTFGDDIAEAAERKMTDIINQPIFLTHFPVEIKAFYMKKDPEDLRVTESVDVLMPGVGEIVGGSMRMDDWDELMDAYARQGMDPSPYYWYTDQRKYGTSPHGGYGLGLERFLAWMCGRYTVRECCLYPRFTGRCTP</sequence>
<keyword evidence="9 14" id="KW-0030">Aminoacyl-tRNA synthetase</keyword>
<accession>C4JEC4</accession>
<comment type="subcellular location">
    <subcellularLocation>
        <location evidence="1">Cytoplasm</location>
    </subcellularLocation>
</comment>
<dbReference type="Pfam" id="PF01336">
    <property type="entry name" value="tRNA_anti-codon"/>
    <property type="match status" value="1"/>
</dbReference>
<feature type="domain" description="Aminoacyl-transfer RNA synthetases class-II family profile" evidence="13">
    <location>
        <begin position="431"/>
        <end position="726"/>
    </location>
</feature>
<protein>
    <recommendedName>
        <fullName evidence="3">asparagine--tRNA ligase</fullName>
        <ecNumber evidence="3">6.1.1.22</ecNumber>
    </recommendedName>
    <alternativeName>
        <fullName evidence="10">Asparaginyl-tRNA synthetase</fullName>
    </alternativeName>
</protein>
<dbReference type="PANTHER" id="PTHR22594:SF16">
    <property type="entry name" value="ASPARAGINE--TRNA LIGASE, CYTOPLASMIC"/>
    <property type="match status" value="1"/>
</dbReference>
<dbReference type="EC" id="6.1.1.22" evidence="3"/>
<keyword evidence="15" id="KW-1185">Reference proteome</keyword>
<dbReference type="CDD" id="cd00776">
    <property type="entry name" value="AsxRS_core"/>
    <property type="match status" value="1"/>
</dbReference>
<dbReference type="eggNOG" id="KOG0555">
    <property type="taxonomic scope" value="Eukaryota"/>
</dbReference>
<evidence type="ECO:0000256" key="10">
    <source>
        <dbReference type="ARBA" id="ARBA00029886"/>
    </source>
</evidence>
<dbReference type="NCBIfam" id="TIGR00457">
    <property type="entry name" value="asnS"/>
    <property type="match status" value="1"/>
</dbReference>
<dbReference type="Pfam" id="PF20917">
    <property type="entry name" value="AsnRS_N"/>
    <property type="match status" value="1"/>
</dbReference>
<evidence type="ECO:0000256" key="6">
    <source>
        <dbReference type="ARBA" id="ARBA00022741"/>
    </source>
</evidence>
<dbReference type="GO" id="GO:0005524">
    <property type="term" value="F:ATP binding"/>
    <property type="evidence" value="ECO:0007669"/>
    <property type="project" value="UniProtKB-KW"/>
</dbReference>
<dbReference type="AlphaFoldDB" id="C4JEC4"/>
<keyword evidence="12" id="KW-0175">Coiled coil</keyword>
<dbReference type="GO" id="GO:0006421">
    <property type="term" value="P:asparaginyl-tRNA aminoacylation"/>
    <property type="evidence" value="ECO:0007669"/>
    <property type="project" value="EnsemblFungi"/>
</dbReference>
<evidence type="ECO:0000259" key="13">
    <source>
        <dbReference type="PROSITE" id="PS50862"/>
    </source>
</evidence>
<evidence type="ECO:0000256" key="3">
    <source>
        <dbReference type="ARBA" id="ARBA00012816"/>
    </source>
</evidence>
<evidence type="ECO:0000313" key="14">
    <source>
        <dbReference type="EMBL" id="EEP75893.1"/>
    </source>
</evidence>
<dbReference type="Proteomes" id="UP000002058">
    <property type="component" value="Unassembled WGS sequence"/>
</dbReference>
<evidence type="ECO:0000256" key="9">
    <source>
        <dbReference type="ARBA" id="ARBA00023146"/>
    </source>
</evidence>
<dbReference type="OrthoDB" id="1931232at2759"/>
<evidence type="ECO:0000256" key="7">
    <source>
        <dbReference type="ARBA" id="ARBA00022840"/>
    </source>
</evidence>
<dbReference type="InParanoid" id="C4JEC4"/>
<comment type="catalytic activity">
    <reaction evidence="11">
        <text>tRNA(Asn) + L-asparagine + ATP = L-asparaginyl-tRNA(Asn) + AMP + diphosphate + H(+)</text>
        <dbReference type="Rhea" id="RHEA:11180"/>
        <dbReference type="Rhea" id="RHEA-COMP:9659"/>
        <dbReference type="Rhea" id="RHEA-COMP:9674"/>
        <dbReference type="ChEBI" id="CHEBI:15378"/>
        <dbReference type="ChEBI" id="CHEBI:30616"/>
        <dbReference type="ChEBI" id="CHEBI:33019"/>
        <dbReference type="ChEBI" id="CHEBI:58048"/>
        <dbReference type="ChEBI" id="CHEBI:78442"/>
        <dbReference type="ChEBI" id="CHEBI:78515"/>
        <dbReference type="ChEBI" id="CHEBI:456215"/>
        <dbReference type="EC" id="6.1.1.22"/>
    </reaction>
</comment>
<dbReference type="STRING" id="336963.C4JEC4"/>
<comment type="similarity">
    <text evidence="2">Belongs to the class-II aminoacyl-tRNA synthetase family.</text>
</comment>
<dbReference type="SUPFAM" id="SSF50249">
    <property type="entry name" value="Nucleic acid-binding proteins"/>
    <property type="match status" value="1"/>
</dbReference>
<dbReference type="InterPro" id="IPR006195">
    <property type="entry name" value="aa-tRNA-synth_II"/>
</dbReference>
<dbReference type="KEGG" id="ure:UREG_00740"/>
<dbReference type="Gene3D" id="3.30.930.10">
    <property type="entry name" value="Bira Bifunctional Protein, Domain 2"/>
    <property type="match status" value="1"/>
</dbReference>
<dbReference type="EMBL" id="CH476615">
    <property type="protein sequence ID" value="EEP75893.1"/>
    <property type="molecule type" value="Genomic_DNA"/>
</dbReference>
<dbReference type="SUPFAM" id="SSF55681">
    <property type="entry name" value="Class II aaRS and biotin synthetases"/>
    <property type="match status" value="1"/>
</dbReference>
<dbReference type="InterPro" id="IPR002312">
    <property type="entry name" value="Asp/Asn-tRNA-synth_IIb"/>
</dbReference>
<feature type="coiled-coil region" evidence="12">
    <location>
        <begin position="246"/>
        <end position="280"/>
    </location>
</feature>
<dbReference type="GO" id="GO:0004816">
    <property type="term" value="F:asparagine-tRNA ligase activity"/>
    <property type="evidence" value="ECO:0007669"/>
    <property type="project" value="UniProtKB-EC"/>
</dbReference>
<dbReference type="GeneID" id="8443686"/>
<reference evidence="15" key="1">
    <citation type="journal article" date="2009" name="Genome Res.">
        <title>Comparative genomic analyses of the human fungal pathogens Coccidioides and their relatives.</title>
        <authorList>
            <person name="Sharpton T.J."/>
            <person name="Stajich J.E."/>
            <person name="Rounsley S.D."/>
            <person name="Gardner M.J."/>
            <person name="Wortman J.R."/>
            <person name="Jordar V.S."/>
            <person name="Maiti R."/>
            <person name="Kodira C.D."/>
            <person name="Neafsey D.E."/>
            <person name="Zeng Q."/>
            <person name="Hung C.-Y."/>
            <person name="McMahan C."/>
            <person name="Muszewska A."/>
            <person name="Grynberg M."/>
            <person name="Mandel M.A."/>
            <person name="Kellner E.M."/>
            <person name="Barker B.M."/>
            <person name="Galgiani J.N."/>
            <person name="Orbach M.J."/>
            <person name="Kirkland T.N."/>
            <person name="Cole G.T."/>
            <person name="Henn M.R."/>
            <person name="Birren B.W."/>
            <person name="Taylor J.W."/>
        </authorList>
    </citation>
    <scope>NUCLEOTIDE SEQUENCE [LARGE SCALE GENOMIC DNA]</scope>
    <source>
        <strain evidence="15">UAMH 1704</strain>
    </source>
</reference>
<dbReference type="GO" id="GO:1990825">
    <property type="term" value="F:sequence-specific mRNA binding"/>
    <property type="evidence" value="ECO:0007669"/>
    <property type="project" value="EnsemblFungi"/>
</dbReference>
<dbReference type="Gene3D" id="2.40.50.140">
    <property type="entry name" value="Nucleic acid-binding proteins"/>
    <property type="match status" value="1"/>
</dbReference>
<keyword evidence="4" id="KW-0963">Cytoplasm</keyword>
<dbReference type="PROSITE" id="PS50862">
    <property type="entry name" value="AA_TRNA_LIGASE_II"/>
    <property type="match status" value="1"/>
</dbReference>
<dbReference type="VEuPathDB" id="FungiDB:UREG_00740"/>
<evidence type="ECO:0000256" key="12">
    <source>
        <dbReference type="SAM" id="Coils"/>
    </source>
</evidence>
<keyword evidence="7" id="KW-0067">ATP-binding</keyword>
<evidence type="ECO:0000256" key="11">
    <source>
        <dbReference type="ARBA" id="ARBA00047844"/>
    </source>
</evidence>
<evidence type="ECO:0000256" key="8">
    <source>
        <dbReference type="ARBA" id="ARBA00022917"/>
    </source>
</evidence>
<proteinExistence type="inferred from homology"/>
<dbReference type="InterPro" id="IPR045864">
    <property type="entry name" value="aa-tRNA-synth_II/BPL/LPL"/>
</dbReference>
<gene>
    <name evidence="14" type="ORF">UREG_00740</name>
</gene>
<dbReference type="InterPro" id="IPR048952">
    <property type="entry name" value="AsnRS_N"/>
</dbReference>
<dbReference type="Pfam" id="PF00152">
    <property type="entry name" value="tRNA-synt_2"/>
    <property type="match status" value="1"/>
</dbReference>
<dbReference type="OMA" id="TEPFHRE"/>
<dbReference type="InterPro" id="IPR004365">
    <property type="entry name" value="NA-bd_OB_tRNA"/>
</dbReference>